<proteinExistence type="predicted"/>
<gene>
    <name evidence="1" type="ORF">Vadar_011165</name>
</gene>
<name>A0ACB7Z3C3_9ERIC</name>
<dbReference type="EMBL" id="CM037154">
    <property type="protein sequence ID" value="KAH7860249.1"/>
    <property type="molecule type" value="Genomic_DNA"/>
</dbReference>
<accession>A0ACB7Z3C3</accession>
<evidence type="ECO:0000313" key="2">
    <source>
        <dbReference type="Proteomes" id="UP000828048"/>
    </source>
</evidence>
<comment type="caution">
    <text evidence="1">The sequence shown here is derived from an EMBL/GenBank/DDBJ whole genome shotgun (WGS) entry which is preliminary data.</text>
</comment>
<keyword evidence="2" id="KW-1185">Reference proteome</keyword>
<dbReference type="Proteomes" id="UP000828048">
    <property type="component" value="Chromosome 4"/>
</dbReference>
<organism evidence="1 2">
    <name type="scientific">Vaccinium darrowii</name>
    <dbReference type="NCBI Taxonomy" id="229202"/>
    <lineage>
        <taxon>Eukaryota</taxon>
        <taxon>Viridiplantae</taxon>
        <taxon>Streptophyta</taxon>
        <taxon>Embryophyta</taxon>
        <taxon>Tracheophyta</taxon>
        <taxon>Spermatophyta</taxon>
        <taxon>Magnoliopsida</taxon>
        <taxon>eudicotyledons</taxon>
        <taxon>Gunneridae</taxon>
        <taxon>Pentapetalae</taxon>
        <taxon>asterids</taxon>
        <taxon>Ericales</taxon>
        <taxon>Ericaceae</taxon>
        <taxon>Vaccinioideae</taxon>
        <taxon>Vaccinieae</taxon>
        <taxon>Vaccinium</taxon>
    </lineage>
</organism>
<protein>
    <submittedName>
        <fullName evidence="1">Uncharacterized protein</fullName>
    </submittedName>
</protein>
<evidence type="ECO:0000313" key="1">
    <source>
        <dbReference type="EMBL" id="KAH7860249.1"/>
    </source>
</evidence>
<sequence>MEATVSSILLSLALATFLTCAWKAVNWVWLRPKQLERCLRDQGFKGNRYRFLYGNSEEFLSTTKEAKSKPMEANNDDIVPRVMPFHQYLADLHGTNYFAWLGPTPRLTITDPKLIKEILSKTEVFQKPVMNPLAKFLVTGILTYEGEKWATRRNLVNPAFHLEKLKASHISYLNLLLSIAKSKLMVPAMYSSCCEMISKWEGLVSTKGSCELDIWPYLSNLTADVISRTAFGSDYDEGKQIFQLQKELADIIMQLSGSIYIPGWR</sequence>
<reference evidence="1 2" key="1">
    <citation type="journal article" date="2021" name="Hortic Res">
        <title>High-quality reference genome and annotation aids understanding of berry development for evergreen blueberry (Vaccinium darrowii).</title>
        <authorList>
            <person name="Yu J."/>
            <person name="Hulse-Kemp A.M."/>
            <person name="Babiker E."/>
            <person name="Staton M."/>
        </authorList>
    </citation>
    <scope>NUCLEOTIDE SEQUENCE [LARGE SCALE GENOMIC DNA]</scope>
    <source>
        <strain evidence="2">cv. NJ 8807/NJ 8810</strain>
        <tissue evidence="1">Young leaf</tissue>
    </source>
</reference>